<organism evidence="1 2">
    <name type="scientific">Staphylococcus lugdunensis</name>
    <dbReference type="NCBI Taxonomy" id="28035"/>
    <lineage>
        <taxon>Bacteria</taxon>
        <taxon>Bacillati</taxon>
        <taxon>Bacillota</taxon>
        <taxon>Bacilli</taxon>
        <taxon>Bacillales</taxon>
        <taxon>Staphylococcaceae</taxon>
        <taxon>Staphylococcus</taxon>
    </lineage>
</organism>
<accession>A0ABD4EGA7</accession>
<reference evidence="1 2" key="1">
    <citation type="submission" date="2016-01" db="EMBL/GenBank/DDBJ databases">
        <authorList>
            <person name="Mitreva M."/>
            <person name="Pepin K.H."/>
            <person name="Mihindukulasuriya K.A."/>
            <person name="Fulton R."/>
            <person name="Fronick C."/>
            <person name="O'Laughlin M."/>
            <person name="Miner T."/>
            <person name="Herter B."/>
            <person name="Rosa B.A."/>
            <person name="Cordes M."/>
            <person name="Tomlinson C."/>
            <person name="Wollam A."/>
            <person name="Palsikar V.B."/>
            <person name="Mardis E.R."/>
            <person name="Wilson R.K."/>
        </authorList>
    </citation>
    <scope>NUCLEOTIDE SEQUENCE [LARGE SCALE GENOMIC DNA]</scope>
    <source>
        <strain evidence="1 2">MJR7738</strain>
    </source>
</reference>
<protein>
    <submittedName>
        <fullName evidence="1">Uncharacterized protein</fullName>
    </submittedName>
</protein>
<dbReference type="AlphaFoldDB" id="A0ABD4EGA7"/>
<sequence>MYVIITKILGASNKIVMLLLQKISKLIIIVKQLKFIHTSFNKGC</sequence>
<gene>
    <name evidence="1" type="ORF">HMPREF3225_01346</name>
</gene>
<dbReference type="Proteomes" id="UP000070063">
    <property type="component" value="Unassembled WGS sequence"/>
</dbReference>
<evidence type="ECO:0000313" key="1">
    <source>
        <dbReference type="EMBL" id="KXA38090.1"/>
    </source>
</evidence>
<evidence type="ECO:0000313" key="2">
    <source>
        <dbReference type="Proteomes" id="UP000070063"/>
    </source>
</evidence>
<proteinExistence type="predicted"/>
<name>A0ABD4EGA7_STALU</name>
<comment type="caution">
    <text evidence="1">The sequence shown here is derived from an EMBL/GenBank/DDBJ whole genome shotgun (WGS) entry which is preliminary data.</text>
</comment>
<dbReference type="EMBL" id="LRQI01000057">
    <property type="protein sequence ID" value="KXA38090.1"/>
    <property type="molecule type" value="Genomic_DNA"/>
</dbReference>